<gene>
    <name evidence="2" type="ORF">AK812_SmicGene46519</name>
</gene>
<feature type="region of interest" description="Disordered" evidence="1">
    <location>
        <begin position="1"/>
        <end position="54"/>
    </location>
</feature>
<proteinExistence type="predicted"/>
<evidence type="ECO:0000256" key="1">
    <source>
        <dbReference type="SAM" id="MobiDB-lite"/>
    </source>
</evidence>
<protein>
    <submittedName>
        <fullName evidence="2">Uncharacterized protein</fullName>
    </submittedName>
</protein>
<comment type="caution">
    <text evidence="2">The sequence shown here is derived from an EMBL/GenBank/DDBJ whole genome shotgun (WGS) entry which is preliminary data.</text>
</comment>
<sequence>EILKSSGLPRCRRVPLSESPAVSWGTWSDDGRRRRGGRGSDDDRRLQSQAPEFL</sequence>
<accession>A0A1Q9BTU2</accession>
<dbReference type="AlphaFoldDB" id="A0A1Q9BTU2"/>
<dbReference type="EMBL" id="LSRX01004326">
    <property type="protein sequence ID" value="OLP74054.1"/>
    <property type="molecule type" value="Genomic_DNA"/>
</dbReference>
<name>A0A1Q9BTU2_SYMMI</name>
<reference evidence="2 3" key="1">
    <citation type="submission" date="2016-02" db="EMBL/GenBank/DDBJ databases">
        <title>Genome analysis of coral dinoflagellate symbionts highlights evolutionary adaptations to a symbiotic lifestyle.</title>
        <authorList>
            <person name="Aranda M."/>
            <person name="Li Y."/>
            <person name="Liew Y.J."/>
            <person name="Baumgarten S."/>
            <person name="Simakov O."/>
            <person name="Wilson M."/>
            <person name="Piel J."/>
            <person name="Ashoor H."/>
            <person name="Bougouffa S."/>
            <person name="Bajic V.B."/>
            <person name="Ryu T."/>
            <person name="Ravasi T."/>
            <person name="Bayer T."/>
            <person name="Micklem G."/>
            <person name="Kim H."/>
            <person name="Bhak J."/>
            <person name="Lajeunesse T.C."/>
            <person name="Voolstra C.R."/>
        </authorList>
    </citation>
    <scope>NUCLEOTIDE SEQUENCE [LARGE SCALE GENOMIC DNA]</scope>
    <source>
        <strain evidence="2 3">CCMP2467</strain>
    </source>
</reference>
<evidence type="ECO:0000313" key="3">
    <source>
        <dbReference type="Proteomes" id="UP000186817"/>
    </source>
</evidence>
<keyword evidence="3" id="KW-1185">Reference proteome</keyword>
<dbReference type="Proteomes" id="UP000186817">
    <property type="component" value="Unassembled WGS sequence"/>
</dbReference>
<organism evidence="2 3">
    <name type="scientific">Symbiodinium microadriaticum</name>
    <name type="common">Dinoflagellate</name>
    <name type="synonym">Zooxanthella microadriatica</name>
    <dbReference type="NCBI Taxonomy" id="2951"/>
    <lineage>
        <taxon>Eukaryota</taxon>
        <taxon>Sar</taxon>
        <taxon>Alveolata</taxon>
        <taxon>Dinophyceae</taxon>
        <taxon>Suessiales</taxon>
        <taxon>Symbiodiniaceae</taxon>
        <taxon>Symbiodinium</taxon>
    </lineage>
</organism>
<feature type="non-terminal residue" evidence="2">
    <location>
        <position position="1"/>
    </location>
</feature>
<evidence type="ECO:0000313" key="2">
    <source>
        <dbReference type="EMBL" id="OLP74054.1"/>
    </source>
</evidence>